<name>A0A3R8RQV1_9FLAO</name>
<evidence type="ECO:0000313" key="2">
    <source>
        <dbReference type="EMBL" id="RRQ50614.1"/>
    </source>
</evidence>
<gene>
    <name evidence="2" type="ORF">DZC72_08795</name>
</gene>
<comment type="caution">
    <text evidence="2">The sequence shown here is derived from an EMBL/GenBank/DDBJ whole genome shotgun (WGS) entry which is preliminary data.</text>
</comment>
<keyword evidence="1" id="KW-1133">Transmembrane helix</keyword>
<accession>A0A3R8RQV1</accession>
<proteinExistence type="predicted"/>
<dbReference type="EMBL" id="QUSX01000001">
    <property type="protein sequence ID" value="RRQ50614.1"/>
    <property type="molecule type" value="Genomic_DNA"/>
</dbReference>
<organism evidence="2 3">
    <name type="scientific">Maribacter algicola</name>
    <dbReference type="NCBI Taxonomy" id="2498892"/>
    <lineage>
        <taxon>Bacteria</taxon>
        <taxon>Pseudomonadati</taxon>
        <taxon>Bacteroidota</taxon>
        <taxon>Flavobacteriia</taxon>
        <taxon>Flavobacteriales</taxon>
        <taxon>Flavobacteriaceae</taxon>
        <taxon>Maribacter</taxon>
    </lineage>
</organism>
<sequence>MVKKFIWYKKHIMFGSVLLLIAMLGPMVLLATILYYRYPDTAVSRMNQCIPPAISAISAWALCTSWLWFYLFNFYLSLPAFFLALALHIYATLKKLNPKLQRLNSALLLATFVIGLLSFFYFDI</sequence>
<reference evidence="3" key="1">
    <citation type="submission" date="2018-08" db="EMBL/GenBank/DDBJ databases">
        <authorList>
            <person name="Khan S.A."/>
            <person name="J S.E."/>
        </authorList>
    </citation>
    <scope>NUCLEOTIDE SEQUENCE [LARGE SCALE GENOMIC DNA]</scope>
    <source>
        <strain evidence="3">PoM-212</strain>
    </source>
</reference>
<reference evidence="3" key="2">
    <citation type="submission" date="2018-12" db="EMBL/GenBank/DDBJ databases">
        <title>Maribacter lutimaris sp. nov., isolated from marine sediment.</title>
        <authorList>
            <person name="Kim K.K."/>
        </authorList>
    </citation>
    <scope>NUCLEOTIDE SEQUENCE [LARGE SCALE GENOMIC DNA]</scope>
    <source>
        <strain evidence="3">PoM-212</strain>
    </source>
</reference>
<protein>
    <submittedName>
        <fullName evidence="2">Uncharacterized protein</fullName>
    </submittedName>
</protein>
<dbReference type="AlphaFoldDB" id="A0A3R8RQV1"/>
<evidence type="ECO:0000256" key="1">
    <source>
        <dbReference type="SAM" id="Phobius"/>
    </source>
</evidence>
<evidence type="ECO:0000313" key="3">
    <source>
        <dbReference type="Proteomes" id="UP000286990"/>
    </source>
</evidence>
<feature type="transmembrane region" description="Helical" evidence="1">
    <location>
        <begin position="12"/>
        <end position="36"/>
    </location>
</feature>
<keyword evidence="1" id="KW-0472">Membrane</keyword>
<dbReference type="Proteomes" id="UP000286990">
    <property type="component" value="Unassembled WGS sequence"/>
</dbReference>
<feature type="transmembrane region" description="Helical" evidence="1">
    <location>
        <begin position="103"/>
        <end position="122"/>
    </location>
</feature>
<feature type="transmembrane region" description="Helical" evidence="1">
    <location>
        <begin position="67"/>
        <end position="91"/>
    </location>
</feature>
<keyword evidence="3" id="KW-1185">Reference proteome</keyword>
<keyword evidence="1" id="KW-0812">Transmembrane</keyword>